<dbReference type="InterPro" id="IPR008145">
    <property type="entry name" value="GK/Ca_channel_bsu"/>
</dbReference>
<reference evidence="4" key="1">
    <citation type="journal article" date="2014" name="Science">
        <title>Nonhuman genetics. Genomic basis for the convergent evolution of electric organs.</title>
        <authorList>
            <person name="Gallant J.R."/>
            <person name="Traeger L.L."/>
            <person name="Volkening J.D."/>
            <person name="Moffett H."/>
            <person name="Chen P.H."/>
            <person name="Novina C.D."/>
            <person name="Phillips G.N.Jr."/>
            <person name="Anand R."/>
            <person name="Wells G.B."/>
            <person name="Pinch M."/>
            <person name="Guth R."/>
            <person name="Unguez G.A."/>
            <person name="Albert J.S."/>
            <person name="Zakon H.H."/>
            <person name="Samanta M.P."/>
            <person name="Sussman M.R."/>
        </authorList>
    </citation>
    <scope>NUCLEOTIDE SEQUENCE [LARGE SCALE GENOMIC DNA]</scope>
</reference>
<dbReference type="GO" id="GO:0005829">
    <property type="term" value="C:cytosol"/>
    <property type="evidence" value="ECO:0007669"/>
    <property type="project" value="TreeGrafter"/>
</dbReference>
<dbReference type="PANTHER" id="PTHR23117:SF13">
    <property type="entry name" value="GUANYLATE KINASE"/>
    <property type="match status" value="1"/>
</dbReference>
<dbReference type="GO" id="GO:0004385">
    <property type="term" value="F:GMP kinase activity"/>
    <property type="evidence" value="ECO:0007669"/>
    <property type="project" value="TreeGrafter"/>
</dbReference>
<organism evidence="3 4">
    <name type="scientific">Electrophorus electricus</name>
    <name type="common">Electric eel</name>
    <name type="synonym">Gymnotus electricus</name>
    <dbReference type="NCBI Taxonomy" id="8005"/>
    <lineage>
        <taxon>Eukaryota</taxon>
        <taxon>Metazoa</taxon>
        <taxon>Chordata</taxon>
        <taxon>Craniata</taxon>
        <taxon>Vertebrata</taxon>
        <taxon>Euteleostomi</taxon>
        <taxon>Actinopterygii</taxon>
        <taxon>Neopterygii</taxon>
        <taxon>Teleostei</taxon>
        <taxon>Ostariophysi</taxon>
        <taxon>Gymnotiformes</taxon>
        <taxon>Gymnotoidei</taxon>
        <taxon>Gymnotidae</taxon>
        <taxon>Electrophorus</taxon>
    </lineage>
</organism>
<dbReference type="SUPFAM" id="SSF52540">
    <property type="entry name" value="P-loop containing nucleoside triphosphate hydrolases"/>
    <property type="match status" value="1"/>
</dbReference>
<keyword evidence="4" id="KW-1185">Reference proteome</keyword>
<feature type="domain" description="Guanylate kinase/L-type calcium channel beta subunit" evidence="2">
    <location>
        <begin position="3"/>
        <end position="111"/>
    </location>
</feature>
<dbReference type="Pfam" id="PF00625">
    <property type="entry name" value="Guanylate_kin"/>
    <property type="match status" value="1"/>
</dbReference>
<dbReference type="Gene3D" id="3.40.50.300">
    <property type="entry name" value="P-loop containing nucleotide triphosphate hydrolases"/>
    <property type="match status" value="1"/>
</dbReference>
<dbReference type="GeneTree" id="ENSGT00940000155815"/>
<evidence type="ECO:0000256" key="1">
    <source>
        <dbReference type="ARBA" id="ARBA00022679"/>
    </source>
</evidence>
<protein>
    <submittedName>
        <fullName evidence="3">Guanylate kinase 1b</fullName>
    </submittedName>
</protein>
<reference evidence="3" key="3">
    <citation type="submission" date="2020-05" db="EMBL/GenBank/DDBJ databases">
        <title>Electrophorus electricus (electric eel) genome, fEleEle1, primary haplotype.</title>
        <authorList>
            <person name="Myers G."/>
            <person name="Meyer A."/>
            <person name="Fedrigo O."/>
            <person name="Formenti G."/>
            <person name="Rhie A."/>
            <person name="Tracey A."/>
            <person name="Sims Y."/>
            <person name="Jarvis E.D."/>
        </authorList>
    </citation>
    <scope>NUCLEOTIDE SEQUENCE [LARGE SCALE GENOMIC DNA]</scope>
</reference>
<sequence>MSGPRPVILSGPSGAGKMFGFSISHESYHSMENMRQCINNAEFLKHAEFSGKAVQLWNLICILDVDIQAVKSIKQIDLNPIYISIQPLSMDILGKHRLYESGVFDMVIINH</sequence>
<reference evidence="3" key="5">
    <citation type="submission" date="2025-09" db="UniProtKB">
        <authorList>
            <consortium name="Ensembl"/>
        </authorList>
    </citation>
    <scope>IDENTIFICATION</scope>
</reference>
<keyword evidence="1" id="KW-0808">Transferase</keyword>
<reference evidence="4" key="2">
    <citation type="journal article" date="2017" name="Sci. Adv.">
        <title>A tail of two voltages: Proteomic comparison of the three electric organs of the electric eel.</title>
        <authorList>
            <person name="Traeger L.L."/>
            <person name="Sabat G."/>
            <person name="Barrett-Wilt G.A."/>
            <person name="Wells G.B."/>
            <person name="Sussman M.R."/>
        </authorList>
    </citation>
    <scope>NUCLEOTIDE SEQUENCE [LARGE SCALE GENOMIC DNA]</scope>
</reference>
<dbReference type="Ensembl" id="ENSEEET00000028038.2">
    <property type="protein sequence ID" value="ENSEEEP00000027720.2"/>
    <property type="gene ID" value="ENSEEEG00000013347.2"/>
</dbReference>
<accession>A0A4W4FS01</accession>
<dbReference type="AlphaFoldDB" id="A0A4W4FS01"/>
<dbReference type="InterPro" id="IPR027417">
    <property type="entry name" value="P-loop_NTPase"/>
</dbReference>
<proteinExistence type="predicted"/>
<evidence type="ECO:0000259" key="2">
    <source>
        <dbReference type="SMART" id="SM00072"/>
    </source>
</evidence>
<name>A0A4W4FS01_ELEEL</name>
<reference evidence="3" key="4">
    <citation type="submission" date="2025-08" db="UniProtKB">
        <authorList>
            <consortium name="Ensembl"/>
        </authorList>
    </citation>
    <scope>IDENTIFICATION</scope>
</reference>
<evidence type="ECO:0000313" key="4">
    <source>
        <dbReference type="Proteomes" id="UP000314983"/>
    </source>
</evidence>
<evidence type="ECO:0000313" key="3">
    <source>
        <dbReference type="Ensembl" id="ENSEEEP00000027720.2"/>
    </source>
</evidence>
<dbReference type="Proteomes" id="UP000314983">
    <property type="component" value="Chromosome 23"/>
</dbReference>
<dbReference type="PANTHER" id="PTHR23117">
    <property type="entry name" value="GUANYLATE KINASE-RELATED"/>
    <property type="match status" value="1"/>
</dbReference>
<dbReference type="STRING" id="8005.ENSEEEP00000027720"/>
<dbReference type="SMART" id="SM00072">
    <property type="entry name" value="GuKc"/>
    <property type="match status" value="1"/>
</dbReference>